<dbReference type="EMBL" id="CP034328">
    <property type="protein sequence ID" value="AZL59963.1"/>
    <property type="molecule type" value="Genomic_DNA"/>
</dbReference>
<dbReference type="Gene3D" id="3.40.50.1110">
    <property type="entry name" value="SGNH hydrolase"/>
    <property type="match status" value="1"/>
</dbReference>
<dbReference type="InterPro" id="IPR013830">
    <property type="entry name" value="SGNH_hydro"/>
</dbReference>
<feature type="domain" description="SGNH hydrolase-type esterase" evidence="1">
    <location>
        <begin position="6"/>
        <end position="185"/>
    </location>
</feature>
<evidence type="ECO:0000313" key="3">
    <source>
        <dbReference type="Proteomes" id="UP000282002"/>
    </source>
</evidence>
<dbReference type="Pfam" id="PF13472">
    <property type="entry name" value="Lipase_GDSL_2"/>
    <property type="match status" value="1"/>
</dbReference>
<accession>A0A3S8U8R3</accession>
<sequence length="213" mass="22272">MRTLLLFGDSNTHGTLPVRALGQSGRFAREDRWSTRLARLLPGWEVIAEGHPGRTTLHDDPVEGAHRNGLTVLPALLESHRPADVVLLMLGTNDLKERFSVNAGDIALSLERLVRVILASGCGPEGGAPGVLLVAPPPIEEVGCLAGMFAGGAAKSRALAAEVQEAAGRLGVPFLDAGKVVQVSPIDGIHYGPEANPALAEAFAAAIHQHFPG</sequence>
<dbReference type="RefSeq" id="WP_125326158.1">
    <property type="nucleotide sequence ID" value="NZ_CP034328.1"/>
</dbReference>
<name>A0A3S8U8R3_9RHOB</name>
<dbReference type="PANTHER" id="PTHR30383">
    <property type="entry name" value="THIOESTERASE 1/PROTEASE 1/LYSOPHOSPHOLIPASE L1"/>
    <property type="match status" value="1"/>
</dbReference>
<dbReference type="PANTHER" id="PTHR30383:SF29">
    <property type="entry name" value="SGNH HYDROLASE-TYPE ESTERASE DOMAIN-CONTAINING PROTEIN"/>
    <property type="match status" value="1"/>
</dbReference>
<reference evidence="2 3" key="1">
    <citation type="submission" date="2018-12" db="EMBL/GenBank/DDBJ databases">
        <title>Complete genome sequencing of Tabrizicola sp. K13M18.</title>
        <authorList>
            <person name="Bae J.-W."/>
        </authorList>
    </citation>
    <scope>NUCLEOTIDE SEQUENCE [LARGE SCALE GENOMIC DNA]</scope>
    <source>
        <strain evidence="2 3">K13M18</strain>
    </source>
</reference>
<dbReference type="Proteomes" id="UP000282002">
    <property type="component" value="Chromosome"/>
</dbReference>
<dbReference type="AlphaFoldDB" id="A0A3S8U8R3"/>
<dbReference type="OrthoDB" id="164654at2"/>
<evidence type="ECO:0000313" key="2">
    <source>
        <dbReference type="EMBL" id="AZL59963.1"/>
    </source>
</evidence>
<evidence type="ECO:0000259" key="1">
    <source>
        <dbReference type="Pfam" id="PF13472"/>
    </source>
</evidence>
<dbReference type="InterPro" id="IPR051532">
    <property type="entry name" value="Ester_Hydrolysis_Enzymes"/>
</dbReference>
<keyword evidence="3" id="KW-1185">Reference proteome</keyword>
<keyword evidence="2" id="KW-0378">Hydrolase</keyword>
<dbReference type="KEGG" id="taw:EI545_14650"/>
<dbReference type="SUPFAM" id="SSF52266">
    <property type="entry name" value="SGNH hydrolase"/>
    <property type="match status" value="1"/>
</dbReference>
<proteinExistence type="predicted"/>
<organism evidence="2 3">
    <name type="scientific">Tabrizicola piscis</name>
    <dbReference type="NCBI Taxonomy" id="2494374"/>
    <lineage>
        <taxon>Bacteria</taxon>
        <taxon>Pseudomonadati</taxon>
        <taxon>Pseudomonadota</taxon>
        <taxon>Alphaproteobacteria</taxon>
        <taxon>Rhodobacterales</taxon>
        <taxon>Paracoccaceae</taxon>
        <taxon>Tabrizicola</taxon>
    </lineage>
</organism>
<dbReference type="InterPro" id="IPR036514">
    <property type="entry name" value="SGNH_hydro_sf"/>
</dbReference>
<dbReference type="CDD" id="cd01839">
    <property type="entry name" value="SGNH_arylesterase_like"/>
    <property type="match status" value="1"/>
</dbReference>
<gene>
    <name evidence="2" type="ORF">EI545_14650</name>
</gene>
<dbReference type="GO" id="GO:0016788">
    <property type="term" value="F:hydrolase activity, acting on ester bonds"/>
    <property type="evidence" value="ECO:0007669"/>
    <property type="project" value="UniProtKB-ARBA"/>
</dbReference>
<protein>
    <submittedName>
        <fullName evidence="2">Hydrolase</fullName>
    </submittedName>
</protein>